<dbReference type="RefSeq" id="WP_166007407.1">
    <property type="nucleotide sequence ID" value="NZ_CP049886.1"/>
</dbReference>
<dbReference type="PROSITE" id="PS51186">
    <property type="entry name" value="GNAT"/>
    <property type="match status" value="1"/>
</dbReference>
<dbReference type="SUPFAM" id="SSF55729">
    <property type="entry name" value="Acyl-CoA N-acyltransferases (Nat)"/>
    <property type="match status" value="1"/>
</dbReference>
<organism evidence="2 3">
    <name type="scientific">Vagococcus coleopterorum</name>
    <dbReference type="NCBI Taxonomy" id="2714946"/>
    <lineage>
        <taxon>Bacteria</taxon>
        <taxon>Bacillati</taxon>
        <taxon>Bacillota</taxon>
        <taxon>Bacilli</taxon>
        <taxon>Lactobacillales</taxon>
        <taxon>Enterococcaceae</taxon>
        <taxon>Vagococcus</taxon>
    </lineage>
</organism>
<dbReference type="InterPro" id="IPR000182">
    <property type="entry name" value="GNAT_dom"/>
</dbReference>
<protein>
    <submittedName>
        <fullName evidence="2">GNAT family N-acetyltransferase</fullName>
    </submittedName>
</protein>
<sequence length="144" mass="16731">MSFTCYQINDLTQRQLLEIMAQRVAVFVVEQNCPYQEIDQADKGALHLCQWSESGELMAYARLLDKGETVSFGRVLVTENYRSQKLGRKLIEKTIAELHERFPNKDIIISGQTYLLDFYKSFGFVEISEEYLEDDIPHIDLKLS</sequence>
<accession>A0A6G8AM73</accession>
<dbReference type="GO" id="GO:0016747">
    <property type="term" value="F:acyltransferase activity, transferring groups other than amino-acyl groups"/>
    <property type="evidence" value="ECO:0007669"/>
    <property type="project" value="InterPro"/>
</dbReference>
<dbReference type="Pfam" id="PF13673">
    <property type="entry name" value="Acetyltransf_10"/>
    <property type="match status" value="1"/>
</dbReference>
<dbReference type="KEGG" id="vah:G7081_03395"/>
<dbReference type="InterPro" id="IPR016181">
    <property type="entry name" value="Acyl_CoA_acyltransferase"/>
</dbReference>
<evidence type="ECO:0000313" key="3">
    <source>
        <dbReference type="Proteomes" id="UP000500890"/>
    </source>
</evidence>
<keyword evidence="3" id="KW-1185">Reference proteome</keyword>
<dbReference type="EMBL" id="CP049886">
    <property type="protein sequence ID" value="QIL46184.1"/>
    <property type="molecule type" value="Genomic_DNA"/>
</dbReference>
<reference evidence="2 3" key="1">
    <citation type="submission" date="2020-03" db="EMBL/GenBank/DDBJ databases">
        <title>Vagococcus sp. nov., isolated from beetles.</title>
        <authorList>
            <person name="Hyun D.-W."/>
            <person name="Bae J.-W."/>
        </authorList>
    </citation>
    <scope>NUCLEOTIDE SEQUENCE [LARGE SCALE GENOMIC DNA]</scope>
    <source>
        <strain evidence="2 3">HDW17A</strain>
    </source>
</reference>
<gene>
    <name evidence="2" type="ORF">G7081_03395</name>
</gene>
<evidence type="ECO:0000313" key="2">
    <source>
        <dbReference type="EMBL" id="QIL46184.1"/>
    </source>
</evidence>
<dbReference type="Gene3D" id="3.40.630.30">
    <property type="match status" value="1"/>
</dbReference>
<dbReference type="AlphaFoldDB" id="A0A6G8AM73"/>
<proteinExistence type="predicted"/>
<feature type="domain" description="N-acetyltransferase" evidence="1">
    <location>
        <begin position="6"/>
        <end position="144"/>
    </location>
</feature>
<evidence type="ECO:0000259" key="1">
    <source>
        <dbReference type="PROSITE" id="PS51186"/>
    </source>
</evidence>
<dbReference type="Proteomes" id="UP000500890">
    <property type="component" value="Chromosome"/>
</dbReference>
<keyword evidence="2" id="KW-0808">Transferase</keyword>
<name>A0A6G8AM73_9ENTE</name>
<dbReference type="CDD" id="cd04301">
    <property type="entry name" value="NAT_SF"/>
    <property type="match status" value="1"/>
</dbReference>